<name>A0A1J6HU23_NICAT</name>
<evidence type="ECO:0000313" key="2">
    <source>
        <dbReference type="EMBL" id="OIS95843.1"/>
    </source>
</evidence>
<gene>
    <name evidence="2" type="ORF">A4A49_21983</name>
</gene>
<sequence length="209" mass="22111">MTTLVHTNSHMSTPHSFLTIFEETHVLALDEHAANQDIGLLSSAQKIGGKGSEFQKQQEVVVGQDNNVSTTAHDVATQSCSKVQTCAQNNAHAALDAGARTGCLEVAANSSSEEGVEVTREEGWNSVTRKKKASAGMNSSDRPAGARSFNSTNTYDVLMAEDQVVADNNMEKGSKLKEGQLVVVSDENNGSSNSCTPAKINLTAMVQVA</sequence>
<organism evidence="2 3">
    <name type="scientific">Nicotiana attenuata</name>
    <name type="common">Coyote tobacco</name>
    <dbReference type="NCBI Taxonomy" id="49451"/>
    <lineage>
        <taxon>Eukaryota</taxon>
        <taxon>Viridiplantae</taxon>
        <taxon>Streptophyta</taxon>
        <taxon>Embryophyta</taxon>
        <taxon>Tracheophyta</taxon>
        <taxon>Spermatophyta</taxon>
        <taxon>Magnoliopsida</taxon>
        <taxon>eudicotyledons</taxon>
        <taxon>Gunneridae</taxon>
        <taxon>Pentapetalae</taxon>
        <taxon>asterids</taxon>
        <taxon>lamiids</taxon>
        <taxon>Solanales</taxon>
        <taxon>Solanaceae</taxon>
        <taxon>Nicotianoideae</taxon>
        <taxon>Nicotianeae</taxon>
        <taxon>Nicotiana</taxon>
    </lineage>
</organism>
<feature type="region of interest" description="Disordered" evidence="1">
    <location>
        <begin position="114"/>
        <end position="148"/>
    </location>
</feature>
<evidence type="ECO:0000313" key="3">
    <source>
        <dbReference type="Proteomes" id="UP000187609"/>
    </source>
</evidence>
<dbReference type="AlphaFoldDB" id="A0A1J6HU23"/>
<dbReference type="Proteomes" id="UP000187609">
    <property type="component" value="Unassembled WGS sequence"/>
</dbReference>
<proteinExistence type="predicted"/>
<protein>
    <submittedName>
        <fullName evidence="2">Uncharacterized protein</fullName>
    </submittedName>
</protein>
<accession>A0A1J6HU23</accession>
<dbReference type="Gramene" id="OIS95843">
    <property type="protein sequence ID" value="OIS95843"/>
    <property type="gene ID" value="A4A49_21983"/>
</dbReference>
<dbReference type="EMBL" id="MJEQ01037194">
    <property type="protein sequence ID" value="OIS95843.1"/>
    <property type="molecule type" value="Genomic_DNA"/>
</dbReference>
<reference evidence="2" key="1">
    <citation type="submission" date="2016-11" db="EMBL/GenBank/DDBJ databases">
        <title>The genome of Nicotiana attenuata.</title>
        <authorList>
            <person name="Xu S."/>
            <person name="Brockmoeller T."/>
            <person name="Gaquerel E."/>
            <person name="Navarro A."/>
            <person name="Kuhl H."/>
            <person name="Gase K."/>
            <person name="Ling Z."/>
            <person name="Zhou W."/>
            <person name="Kreitzer C."/>
            <person name="Stanke M."/>
            <person name="Tang H."/>
            <person name="Lyons E."/>
            <person name="Pandey P."/>
            <person name="Pandey S.P."/>
            <person name="Timmermann B."/>
            <person name="Baldwin I.T."/>
        </authorList>
    </citation>
    <scope>NUCLEOTIDE SEQUENCE [LARGE SCALE GENOMIC DNA]</scope>
    <source>
        <strain evidence="2">UT</strain>
    </source>
</reference>
<evidence type="ECO:0000256" key="1">
    <source>
        <dbReference type="SAM" id="MobiDB-lite"/>
    </source>
</evidence>
<comment type="caution">
    <text evidence="2">The sequence shown here is derived from an EMBL/GenBank/DDBJ whole genome shotgun (WGS) entry which is preliminary data.</text>
</comment>
<keyword evidence="3" id="KW-1185">Reference proteome</keyword>